<dbReference type="PANTHER" id="PTHR12126:SF11">
    <property type="entry name" value="NADH DEHYDROGENASE [UBIQUINONE] 1 ALPHA SUBCOMPLEX SUBUNIT 9, MITOCHONDRIAL"/>
    <property type="match status" value="1"/>
</dbReference>
<accession>A0A1X1T7E1</accession>
<reference evidence="1 2" key="1">
    <citation type="journal article" date="2019" name="Emerg. Microbes Infect.">
        <title>Comprehensive subspecies identification of 175 nontuberculous mycobacteria species based on 7547 genomic profiles.</title>
        <authorList>
            <person name="Matsumoto Y."/>
            <person name="Kinjo T."/>
            <person name="Motooka D."/>
            <person name="Nabeya D."/>
            <person name="Jung N."/>
            <person name="Uechi K."/>
            <person name="Horii T."/>
            <person name="Iida T."/>
            <person name="Fujita J."/>
            <person name="Nakamura S."/>
        </authorList>
    </citation>
    <scope>NUCLEOTIDE SEQUENCE [LARGE SCALE GENOMIC DNA]</scope>
    <source>
        <strain evidence="1 2">JCM 14738</strain>
    </source>
</reference>
<dbReference type="Proteomes" id="UP000467385">
    <property type="component" value="Chromosome"/>
</dbReference>
<gene>
    <name evidence="1" type="ORF">MCNS_35840</name>
</gene>
<protein>
    <submittedName>
        <fullName evidence="1">Nucleotide-diphosphate-sugar epimerase</fullName>
    </submittedName>
</protein>
<evidence type="ECO:0000313" key="1">
    <source>
        <dbReference type="EMBL" id="BBZ40521.1"/>
    </source>
</evidence>
<proteinExistence type="predicted"/>
<dbReference type="PANTHER" id="PTHR12126">
    <property type="entry name" value="NADH-UBIQUINONE OXIDOREDUCTASE 39 KDA SUBUNIT-RELATED"/>
    <property type="match status" value="1"/>
</dbReference>
<dbReference type="Pfam" id="PF13460">
    <property type="entry name" value="NAD_binding_10"/>
    <property type="match status" value="1"/>
</dbReference>
<organism evidence="1 2">
    <name type="scientific">Mycobacterium conspicuum</name>
    <dbReference type="NCBI Taxonomy" id="44010"/>
    <lineage>
        <taxon>Bacteria</taxon>
        <taxon>Bacillati</taxon>
        <taxon>Actinomycetota</taxon>
        <taxon>Actinomycetes</taxon>
        <taxon>Mycobacteriales</taxon>
        <taxon>Mycobacteriaceae</taxon>
        <taxon>Mycobacterium</taxon>
    </lineage>
</organism>
<dbReference type="InterPro" id="IPR036291">
    <property type="entry name" value="NAD(P)-bd_dom_sf"/>
</dbReference>
<name>A0A1X1T7E1_9MYCO</name>
<dbReference type="STRING" id="44010.AWC00_00385"/>
<dbReference type="SUPFAM" id="SSF51735">
    <property type="entry name" value="NAD(P)-binding Rossmann-fold domains"/>
    <property type="match status" value="1"/>
</dbReference>
<dbReference type="InterPro" id="IPR016040">
    <property type="entry name" value="NAD(P)-bd_dom"/>
</dbReference>
<dbReference type="EMBL" id="AP022613">
    <property type="protein sequence ID" value="BBZ40521.1"/>
    <property type="molecule type" value="Genomic_DNA"/>
</dbReference>
<dbReference type="Gene3D" id="3.40.50.720">
    <property type="entry name" value="NAD(P)-binding Rossmann-like Domain"/>
    <property type="match status" value="1"/>
</dbReference>
<evidence type="ECO:0000313" key="2">
    <source>
        <dbReference type="Proteomes" id="UP000467385"/>
    </source>
</evidence>
<dbReference type="AlphaFoldDB" id="A0A1X1T7E1"/>
<keyword evidence="2" id="KW-1185">Reference proteome</keyword>
<sequence length="265" mass="27854">MGELIAVTGGTGLLGRTVVARLAEMGTPVRLLSRRPKPTSSPGVQWATVDLDTGGGLDAALAGASGIVHCATAMRGARDAVHAQTLAAAARRAGCPHVVYVSIVGIDRIALSYYRDKLAAEDVFARSGLPYTILRATQFHDLVREMLAAAATMPLMLVPGCSFQPVDVRDVAERLVELAMGEPAGRAADMGGPQVLSARELARTYLEITGRRRLVATVRVPGRVGRGLRAGANLVPEQRAGAITFEAYLAACRKPGGLSYRGQLS</sequence>
<dbReference type="OrthoDB" id="9771302at2"/>
<dbReference type="InterPro" id="IPR051207">
    <property type="entry name" value="ComplexI_NDUFA9_subunit"/>
</dbReference>
<dbReference type="GO" id="GO:0044877">
    <property type="term" value="F:protein-containing complex binding"/>
    <property type="evidence" value="ECO:0007669"/>
    <property type="project" value="TreeGrafter"/>
</dbReference>
<dbReference type="RefSeq" id="WP_085233719.1">
    <property type="nucleotide sequence ID" value="NZ_AP022613.1"/>
</dbReference>